<evidence type="ECO:0000256" key="1">
    <source>
        <dbReference type="SAM" id="MobiDB-lite"/>
    </source>
</evidence>
<feature type="region of interest" description="Disordered" evidence="1">
    <location>
        <begin position="66"/>
        <end position="87"/>
    </location>
</feature>
<dbReference type="EMBL" id="CADCWN010000285">
    <property type="protein sequence ID" value="CAA9584600.1"/>
    <property type="molecule type" value="Genomic_DNA"/>
</dbReference>
<feature type="non-terminal residue" evidence="2">
    <location>
        <position position="1"/>
    </location>
</feature>
<feature type="non-terminal residue" evidence="2">
    <location>
        <position position="87"/>
    </location>
</feature>
<proteinExistence type="predicted"/>
<feature type="compositionally biased region" description="Gly residues" evidence="1">
    <location>
        <begin position="68"/>
        <end position="81"/>
    </location>
</feature>
<gene>
    <name evidence="2" type="ORF">AVDCRST_MAG18-3643</name>
</gene>
<name>A0A6J4VPT0_9BACT</name>
<organism evidence="2">
    <name type="scientific">uncultured Thermomicrobiales bacterium</name>
    <dbReference type="NCBI Taxonomy" id="1645740"/>
    <lineage>
        <taxon>Bacteria</taxon>
        <taxon>Pseudomonadati</taxon>
        <taxon>Thermomicrobiota</taxon>
        <taxon>Thermomicrobia</taxon>
        <taxon>Thermomicrobiales</taxon>
        <taxon>environmental samples</taxon>
    </lineage>
</organism>
<accession>A0A6J4VPT0</accession>
<reference evidence="2" key="1">
    <citation type="submission" date="2020-02" db="EMBL/GenBank/DDBJ databases">
        <authorList>
            <person name="Meier V. D."/>
        </authorList>
    </citation>
    <scope>NUCLEOTIDE SEQUENCE</scope>
    <source>
        <strain evidence="2">AVDCRST_MAG18</strain>
    </source>
</reference>
<evidence type="ECO:0000313" key="2">
    <source>
        <dbReference type="EMBL" id="CAA9584600.1"/>
    </source>
</evidence>
<dbReference type="AlphaFoldDB" id="A0A6J4VPT0"/>
<protein>
    <submittedName>
        <fullName evidence="2">Uncharacterized protein</fullName>
    </submittedName>
</protein>
<sequence>CRTVRRARRSPCRRRRPTGRVWSGSIAARPRAALPGSWSRGSRCGILSSWCHGGPRPRYRASCQAAGRWGGGRSRGSGGGEDLARGA</sequence>